<gene>
    <name evidence="2" type="ORF">GUJ93_ZPchr0004g39702</name>
</gene>
<feature type="compositionally biased region" description="Pro residues" evidence="1">
    <location>
        <begin position="73"/>
        <end position="84"/>
    </location>
</feature>
<feature type="compositionally biased region" description="Pro residues" evidence="1">
    <location>
        <begin position="49"/>
        <end position="65"/>
    </location>
</feature>
<sequence length="161" mass="17328">MASTPLAAAADREGGQPHCLHYAAGDAVAGGHPASPPAEHEQPVKASSSPPPPPLATFNPFPSPLPAEKLSSPKPPPVQVPPPQFEKAEVRPDGSVLAMFWYSVARVQEAHASLDEYISNWFGLDQSKYQWALNDYYESTGKEMDSGKAGKQKEFSSKMQV</sequence>
<dbReference type="AlphaFoldDB" id="A0A8J5VEY0"/>
<feature type="region of interest" description="Disordered" evidence="1">
    <location>
        <begin position="1"/>
        <end position="86"/>
    </location>
</feature>
<name>A0A8J5VEY0_ZIZPA</name>
<comment type="caution">
    <text evidence="2">The sequence shown here is derived from an EMBL/GenBank/DDBJ whole genome shotgun (WGS) entry which is preliminary data.</text>
</comment>
<organism evidence="2 3">
    <name type="scientific">Zizania palustris</name>
    <name type="common">Northern wild rice</name>
    <dbReference type="NCBI Taxonomy" id="103762"/>
    <lineage>
        <taxon>Eukaryota</taxon>
        <taxon>Viridiplantae</taxon>
        <taxon>Streptophyta</taxon>
        <taxon>Embryophyta</taxon>
        <taxon>Tracheophyta</taxon>
        <taxon>Spermatophyta</taxon>
        <taxon>Magnoliopsida</taxon>
        <taxon>Liliopsida</taxon>
        <taxon>Poales</taxon>
        <taxon>Poaceae</taxon>
        <taxon>BOP clade</taxon>
        <taxon>Oryzoideae</taxon>
        <taxon>Oryzeae</taxon>
        <taxon>Zizaniinae</taxon>
        <taxon>Zizania</taxon>
    </lineage>
</organism>
<dbReference type="EMBL" id="JAAALK010000285">
    <property type="protein sequence ID" value="KAG8063990.1"/>
    <property type="molecule type" value="Genomic_DNA"/>
</dbReference>
<evidence type="ECO:0000256" key="1">
    <source>
        <dbReference type="SAM" id="MobiDB-lite"/>
    </source>
</evidence>
<dbReference type="PANTHER" id="PTHR37376">
    <property type="entry name" value="EXPRESSED PROTEIN"/>
    <property type="match status" value="1"/>
</dbReference>
<evidence type="ECO:0000313" key="3">
    <source>
        <dbReference type="Proteomes" id="UP000729402"/>
    </source>
</evidence>
<protein>
    <submittedName>
        <fullName evidence="2">Uncharacterized protein</fullName>
    </submittedName>
</protein>
<dbReference type="Proteomes" id="UP000729402">
    <property type="component" value="Unassembled WGS sequence"/>
</dbReference>
<accession>A0A8J5VEY0</accession>
<proteinExistence type="predicted"/>
<reference evidence="2" key="1">
    <citation type="journal article" date="2021" name="bioRxiv">
        <title>Whole Genome Assembly and Annotation of Northern Wild Rice, Zizania palustris L., Supports a Whole Genome Duplication in the Zizania Genus.</title>
        <authorList>
            <person name="Haas M."/>
            <person name="Kono T."/>
            <person name="Macchietto M."/>
            <person name="Millas R."/>
            <person name="McGilp L."/>
            <person name="Shao M."/>
            <person name="Duquette J."/>
            <person name="Hirsch C.N."/>
            <person name="Kimball J."/>
        </authorList>
    </citation>
    <scope>NUCLEOTIDE SEQUENCE</scope>
    <source>
        <tissue evidence="2">Fresh leaf tissue</tissue>
    </source>
</reference>
<evidence type="ECO:0000313" key="2">
    <source>
        <dbReference type="EMBL" id="KAG8063990.1"/>
    </source>
</evidence>
<feature type="region of interest" description="Disordered" evidence="1">
    <location>
        <begin position="141"/>
        <end position="161"/>
    </location>
</feature>
<dbReference type="PANTHER" id="PTHR37376:SF10">
    <property type="entry name" value="ACTIN ASSOCIATED PROTEIN"/>
    <property type="match status" value="1"/>
</dbReference>
<keyword evidence="3" id="KW-1185">Reference proteome</keyword>
<dbReference type="OrthoDB" id="45963at2759"/>
<reference evidence="2" key="2">
    <citation type="submission" date="2021-02" db="EMBL/GenBank/DDBJ databases">
        <authorList>
            <person name="Kimball J.A."/>
            <person name="Haas M.W."/>
            <person name="Macchietto M."/>
            <person name="Kono T."/>
            <person name="Duquette J."/>
            <person name="Shao M."/>
        </authorList>
    </citation>
    <scope>NUCLEOTIDE SEQUENCE</scope>
    <source>
        <tissue evidence="2">Fresh leaf tissue</tissue>
    </source>
</reference>